<accession>A0A0B7A0J1</accession>
<feature type="domain" description="F-BAR" evidence="3">
    <location>
        <begin position="33"/>
        <end position="180"/>
    </location>
</feature>
<evidence type="ECO:0000259" key="3">
    <source>
        <dbReference type="PROSITE" id="PS51741"/>
    </source>
</evidence>
<evidence type="ECO:0000256" key="2">
    <source>
        <dbReference type="PROSITE-ProRule" id="PRU01077"/>
    </source>
</evidence>
<name>A0A0B7A0J1_9EUPU</name>
<dbReference type="InterPro" id="IPR027267">
    <property type="entry name" value="AH/BAR_dom_sf"/>
</dbReference>
<evidence type="ECO:0000313" key="4">
    <source>
        <dbReference type="EMBL" id="CEK74404.1"/>
    </source>
</evidence>
<dbReference type="InterPro" id="IPR031160">
    <property type="entry name" value="F_BAR_dom"/>
</dbReference>
<protein>
    <recommendedName>
        <fullName evidence="3">F-BAR domain-containing protein</fullName>
    </recommendedName>
</protein>
<dbReference type="EMBL" id="HACG01027539">
    <property type="protein sequence ID" value="CEK74404.1"/>
    <property type="molecule type" value="Transcribed_RNA"/>
</dbReference>
<proteinExistence type="predicted"/>
<gene>
    <name evidence="4" type="primary">ORF90911</name>
</gene>
<evidence type="ECO:0000256" key="1">
    <source>
        <dbReference type="ARBA" id="ARBA00023054"/>
    </source>
</evidence>
<dbReference type="Gene3D" id="1.20.1270.60">
    <property type="entry name" value="Arfaptin homology (AH) domain/BAR domain"/>
    <property type="match status" value="1"/>
</dbReference>
<dbReference type="PANTHER" id="PTHR14166">
    <property type="entry name" value="SLIT-ROBO RHO GTPASE ACTIVATING PROTEIN"/>
    <property type="match status" value="1"/>
</dbReference>
<dbReference type="SUPFAM" id="SSF103657">
    <property type="entry name" value="BAR/IMD domain-like"/>
    <property type="match status" value="1"/>
</dbReference>
<dbReference type="SMART" id="SM00055">
    <property type="entry name" value="FCH"/>
    <property type="match status" value="1"/>
</dbReference>
<reference evidence="4" key="1">
    <citation type="submission" date="2014-12" db="EMBL/GenBank/DDBJ databases">
        <title>Insight into the proteome of Arion vulgaris.</title>
        <authorList>
            <person name="Aradska J."/>
            <person name="Bulat T."/>
            <person name="Smidak R."/>
            <person name="Sarate P."/>
            <person name="Gangsoo J."/>
            <person name="Sialana F."/>
            <person name="Bilban M."/>
            <person name="Lubec G."/>
        </authorList>
    </citation>
    <scope>NUCLEOTIDE SEQUENCE</scope>
    <source>
        <tissue evidence="4">Skin</tissue>
    </source>
</reference>
<dbReference type="InterPro" id="IPR051627">
    <property type="entry name" value="SLIT-ROBO_RhoGAP"/>
</dbReference>
<dbReference type="PROSITE" id="PS51741">
    <property type="entry name" value="F_BAR"/>
    <property type="match status" value="1"/>
</dbReference>
<organism evidence="4">
    <name type="scientific">Arion vulgaris</name>
    <dbReference type="NCBI Taxonomy" id="1028688"/>
    <lineage>
        <taxon>Eukaryota</taxon>
        <taxon>Metazoa</taxon>
        <taxon>Spiralia</taxon>
        <taxon>Lophotrochozoa</taxon>
        <taxon>Mollusca</taxon>
        <taxon>Gastropoda</taxon>
        <taxon>Heterobranchia</taxon>
        <taxon>Euthyneura</taxon>
        <taxon>Panpulmonata</taxon>
        <taxon>Eupulmonata</taxon>
        <taxon>Stylommatophora</taxon>
        <taxon>Helicina</taxon>
        <taxon>Arionoidea</taxon>
        <taxon>Arionidae</taxon>
        <taxon>Arion</taxon>
    </lineage>
</organism>
<dbReference type="AlphaFoldDB" id="A0A0B7A0J1"/>
<dbReference type="InterPro" id="IPR001060">
    <property type="entry name" value="FCH_dom"/>
</dbReference>
<sequence length="180" mass="21159">MASSPNAELSVPFGFSRTSSLRRSGRKRHTFAAHIRQQLNDQLKCLEIKLETEVCIVTELQEFFRRRAEVEQEYARNLDKLVKSMITRHRAEKQKQEQWATMSTSACWKHLLGITRKQSQDHQSVAEIYSNHMVSRLAEIMDNSQRIFRKCRDIGAESHEDMMKVLNELQSAMKTYHIYQ</sequence>
<keyword evidence="1 2" id="KW-0175">Coiled coil</keyword>
<dbReference type="Pfam" id="PF00611">
    <property type="entry name" value="FCH"/>
    <property type="match status" value="1"/>
</dbReference>